<organism evidence="2 3">
    <name type="scientific">Natrinema soli</name>
    <dbReference type="NCBI Taxonomy" id="1930624"/>
    <lineage>
        <taxon>Archaea</taxon>
        <taxon>Methanobacteriati</taxon>
        <taxon>Methanobacteriota</taxon>
        <taxon>Stenosarchaea group</taxon>
        <taxon>Halobacteria</taxon>
        <taxon>Halobacteriales</taxon>
        <taxon>Natrialbaceae</taxon>
        <taxon>Natrinema</taxon>
    </lineage>
</organism>
<keyword evidence="3" id="KW-1185">Reference proteome</keyword>
<dbReference type="InterPro" id="IPR040624">
    <property type="entry name" value="HalOD1"/>
</dbReference>
<dbReference type="EMBL" id="JBHSWV010000002">
    <property type="protein sequence ID" value="MFC6763561.1"/>
    <property type="molecule type" value="Genomic_DNA"/>
</dbReference>
<comment type="caution">
    <text evidence="2">The sequence shown here is derived from an EMBL/GenBank/DDBJ whole genome shotgun (WGS) entry which is preliminary data.</text>
</comment>
<sequence length="84" mass="9324">METRQLEYEWSETPPSIAIIEAIARLENCPSTELGPTHGIVLSDTIDPEALDRLVTTGESVSVAFSVDEYDVKLTEKMLLVRTT</sequence>
<protein>
    <submittedName>
        <fullName evidence="2">HalOD1 output domain-containing protein</fullName>
    </submittedName>
</protein>
<dbReference type="Pfam" id="PF18545">
    <property type="entry name" value="HalOD1"/>
    <property type="match status" value="1"/>
</dbReference>
<name>A0ABD5SEH3_9EURY</name>
<evidence type="ECO:0000313" key="3">
    <source>
        <dbReference type="Proteomes" id="UP001596383"/>
    </source>
</evidence>
<dbReference type="Proteomes" id="UP001596383">
    <property type="component" value="Unassembled WGS sequence"/>
</dbReference>
<reference evidence="2 3" key="1">
    <citation type="journal article" date="2019" name="Int. J. Syst. Evol. Microbiol.">
        <title>The Global Catalogue of Microorganisms (GCM) 10K type strain sequencing project: providing services to taxonomists for standard genome sequencing and annotation.</title>
        <authorList>
            <consortium name="The Broad Institute Genomics Platform"/>
            <consortium name="The Broad Institute Genome Sequencing Center for Infectious Disease"/>
            <person name="Wu L."/>
            <person name="Ma J."/>
        </authorList>
    </citation>
    <scope>NUCLEOTIDE SEQUENCE [LARGE SCALE GENOMIC DNA]</scope>
    <source>
        <strain evidence="2 3">LMG 29247</strain>
    </source>
</reference>
<evidence type="ECO:0000313" key="2">
    <source>
        <dbReference type="EMBL" id="MFC6763561.1"/>
    </source>
</evidence>
<dbReference type="RefSeq" id="WP_273736678.1">
    <property type="nucleotide sequence ID" value="NZ_JAQIVI010000002.1"/>
</dbReference>
<feature type="domain" description="Halobacterial output" evidence="1">
    <location>
        <begin position="12"/>
        <end position="76"/>
    </location>
</feature>
<proteinExistence type="predicted"/>
<accession>A0ABD5SEH3</accession>
<dbReference type="AlphaFoldDB" id="A0ABD5SEH3"/>
<evidence type="ECO:0000259" key="1">
    <source>
        <dbReference type="Pfam" id="PF18545"/>
    </source>
</evidence>
<gene>
    <name evidence="2" type="ORF">ACFQE6_00230</name>
</gene>